<feature type="compositionally biased region" description="Low complexity" evidence="1">
    <location>
        <begin position="1144"/>
        <end position="1178"/>
    </location>
</feature>
<dbReference type="InParanoid" id="W3WR27"/>
<dbReference type="Pfam" id="PF25485">
    <property type="entry name" value="DUF7908"/>
    <property type="match status" value="1"/>
</dbReference>
<dbReference type="HOGENOM" id="CLU_239425_0_0_1"/>
<feature type="compositionally biased region" description="Polar residues" evidence="1">
    <location>
        <begin position="726"/>
        <end position="750"/>
    </location>
</feature>
<feature type="domain" description="DUF7908" evidence="3">
    <location>
        <begin position="370"/>
        <end position="472"/>
    </location>
</feature>
<reference evidence="5" key="1">
    <citation type="journal article" date="2015" name="BMC Genomics">
        <title>Genomic and transcriptomic analysis of the endophytic fungus Pestalotiopsis fici reveals its lifestyle and high potential for synthesis of natural products.</title>
        <authorList>
            <person name="Wang X."/>
            <person name="Zhang X."/>
            <person name="Liu L."/>
            <person name="Xiang M."/>
            <person name="Wang W."/>
            <person name="Sun X."/>
            <person name="Che Y."/>
            <person name="Guo L."/>
            <person name="Liu G."/>
            <person name="Guo L."/>
            <person name="Wang C."/>
            <person name="Yin W.B."/>
            <person name="Stadler M."/>
            <person name="Zhang X."/>
            <person name="Liu X."/>
        </authorList>
    </citation>
    <scope>NUCLEOTIDE SEQUENCE [LARGE SCALE GENOMIC DNA]</scope>
    <source>
        <strain evidence="5">W106-1 / CGMCC3.15140</strain>
    </source>
</reference>
<gene>
    <name evidence="4" type="ORF">PFICI_11676</name>
</gene>
<dbReference type="OrthoDB" id="4405280at2759"/>
<feature type="compositionally biased region" description="Pro residues" evidence="1">
    <location>
        <begin position="1130"/>
        <end position="1143"/>
    </location>
</feature>
<keyword evidence="2" id="KW-0732">Signal</keyword>
<sequence>MLANVALVLLAAPLTLGRPQESNEHRQVGRLRRQLGADSLSQSCHVRTRTYLSNSAPTSTWDDGQGSSSGNYEPGLPDGPYDPGLPDGSYDPDLPDGSYDPGLPDSSYEPGNSGYFWGTNGNGGTSNTLPDFPHISYNNGGGNVGPTLITTNAAESTATLIETTTFETFLPTVITTGGSTITTSTLCTLTETITTTAAPTDSFTVSVTDSISVTDTVPTTVPSVSTVTVTETFISISDGLTITATQTTTFISTQLITSISGIILPTNSINFLILSVQDIVTETAVPVVRRNKQKRQDDITTTDEATPTEEFLTIGEAFPTSEAFPTDQVFSTDDVFSTEEIFPTGEVLPTGEVTTTGFGSGGGFVGRGSDPNPQDCTDAGRFLQLNEQLFANDDIPIGVDPGVPFIDLSMETPGSITTSFSIQSGFLVWVNSLFPDGVAQYCQTPNGTIFALFDVLLAPVGCVLKDLVVYPDDQCINGTLVGASPAPTRTITAIGTSTFIPTSVPTTGPTSGLPPTNTNTETNSQPAASISSSSISTTTGIGPLATFSIFGSDSGTSADGTTLKPEFGTVTGELSGLTIFDSSQSPVTYSLDPVTGVVLVHGLENPADPNAAPENICCTYTENGNLVDPAQCSVSRCSLGDATTAPLQCNPVAATGQLRCFLDATSIGDVYDITQLAPRGDGSYQLEIGKEVTAGNFPVTLTTVSPGNTSSTSSSTATSGETSVTNTEPTGTGPSGTVISSTTTSPSGSVATFPVFAGDSGTSADGLTLHPATGPGAGTPPRIGFGPASSPGSPVNYTLDPTTGVLTITPNDGTNNNICCTYASGGARLDPAACTLSTCALNDPETAPLQCTIVGNTLKCRINAFAVDATYEIPQLALQPDGSYQLEIGTTLAPGNSPVTLLIGAPGTTSSTSVGTGINSNTGTGITTGTATIPTISFSVSTTVIVSTESDGDVTSITPLPTSEEFTEITTVIVSTESDGDLTSITSVITSPLETISASVTEITTVVVSTESDGDLTSITSVITSPLETISASVTEVTTIIVSTESDGDITSITSIITSPLETISASVTELTSVIVSTESDGDVTSITSIITNPLETTSASITEATTVIVSTESDGDVTSITSTITGPEPTSPEPTSPEPTSPEPASTSSSFTTGLSVTTSVSESTGTDGEVSSSTSVISSTVSSVVETSLSLSTSIGLTTGTDGQLSTATSIISSVITSLLPTSDLTNILPTPTNPLSSILSDVSSLLSEVTGEISTILPTPTNPLSSILSDVSSLLSEVTGEISTILPTPTNPLSSILSDVSSVLSDATGEISSIIESVTISPSITVTGTILPTSSLTEPLTGTDALSSILSSLGSEVSSILDITSTLLPTTTPDVIATISTSDIISLTTLPTSILSISTSLSIGLDTTLTSIATSIIPTSTILSVTLSTSVTLDVSISTGVGTTLSSIISTVIPTTTAVVTAPACGTNPPAYYIDNNALIRADFSLSLLGLLSVATFTTVNPAVGNGNPINAMGYNFADGLLYAAMGAAPSRLIRISPSNGSYTDLGSLNLTANAVAGVIDENAQYWLLDATNTRWTQVNLFPGTTTVNRIVGSGVTPNTPAHTVGDWTYVPGTGNNALYGVGWSTTGGLLPVRTNYLERFDRSTKVWSEPALFPDITPLLLGATTRNWQSVYSTDNGLVGQVGVTGTLFATDSVSGSTFYFTVLPDGITGSLIGTDLGIATIAQNIVTADAARCAVGRAGLIASLV</sequence>
<feature type="region of interest" description="Disordered" evidence="1">
    <location>
        <begin position="1113"/>
        <end position="1178"/>
    </location>
</feature>
<feature type="compositionally biased region" description="Low complexity" evidence="1">
    <location>
        <begin position="74"/>
        <end position="98"/>
    </location>
</feature>
<evidence type="ECO:0000313" key="5">
    <source>
        <dbReference type="Proteomes" id="UP000030651"/>
    </source>
</evidence>
<dbReference type="eggNOG" id="ENOG502S9IS">
    <property type="taxonomic scope" value="Eukaryota"/>
</dbReference>
<feature type="compositionally biased region" description="Polar residues" evidence="1">
    <location>
        <begin position="54"/>
        <end position="71"/>
    </location>
</feature>
<evidence type="ECO:0000256" key="2">
    <source>
        <dbReference type="SAM" id="SignalP"/>
    </source>
</evidence>
<organism evidence="4 5">
    <name type="scientific">Pestalotiopsis fici (strain W106-1 / CGMCC3.15140)</name>
    <dbReference type="NCBI Taxonomy" id="1229662"/>
    <lineage>
        <taxon>Eukaryota</taxon>
        <taxon>Fungi</taxon>
        <taxon>Dikarya</taxon>
        <taxon>Ascomycota</taxon>
        <taxon>Pezizomycotina</taxon>
        <taxon>Sordariomycetes</taxon>
        <taxon>Xylariomycetidae</taxon>
        <taxon>Amphisphaeriales</taxon>
        <taxon>Sporocadaceae</taxon>
        <taxon>Pestalotiopsis</taxon>
    </lineage>
</organism>
<feature type="chain" id="PRO_5004834964" description="DUF7908 domain-containing protein" evidence="2">
    <location>
        <begin position="18"/>
        <end position="1750"/>
    </location>
</feature>
<dbReference type="GeneID" id="19276689"/>
<protein>
    <recommendedName>
        <fullName evidence="3">DUF7908 domain-containing protein</fullName>
    </recommendedName>
</protein>
<evidence type="ECO:0000256" key="1">
    <source>
        <dbReference type="SAM" id="MobiDB-lite"/>
    </source>
</evidence>
<evidence type="ECO:0000313" key="4">
    <source>
        <dbReference type="EMBL" id="ETS76289.1"/>
    </source>
</evidence>
<feature type="signal peptide" evidence="2">
    <location>
        <begin position="1"/>
        <end position="17"/>
    </location>
</feature>
<feature type="region of interest" description="Disordered" evidence="1">
    <location>
        <begin position="701"/>
        <end position="792"/>
    </location>
</feature>
<evidence type="ECO:0000259" key="3">
    <source>
        <dbReference type="Pfam" id="PF25485"/>
    </source>
</evidence>
<proteinExistence type="predicted"/>
<dbReference type="Proteomes" id="UP000030651">
    <property type="component" value="Unassembled WGS sequence"/>
</dbReference>
<dbReference type="InterPro" id="IPR057230">
    <property type="entry name" value="DUF7908"/>
</dbReference>
<dbReference type="RefSeq" id="XP_007838448.1">
    <property type="nucleotide sequence ID" value="XM_007840257.1"/>
</dbReference>
<feature type="compositionally biased region" description="Low complexity" evidence="1">
    <location>
        <begin position="503"/>
        <end position="520"/>
    </location>
</feature>
<dbReference type="EMBL" id="KI912117">
    <property type="protein sequence ID" value="ETS76289.1"/>
    <property type="molecule type" value="Genomic_DNA"/>
</dbReference>
<feature type="region of interest" description="Disordered" evidence="1">
    <location>
        <begin position="503"/>
        <end position="535"/>
    </location>
</feature>
<dbReference type="KEGG" id="pfy:PFICI_11676"/>
<feature type="compositionally biased region" description="Low complexity" evidence="1">
    <location>
        <begin position="1119"/>
        <end position="1129"/>
    </location>
</feature>
<name>W3WR27_PESFW</name>
<keyword evidence="5" id="KW-1185">Reference proteome</keyword>
<feature type="compositionally biased region" description="Low complexity" evidence="1">
    <location>
        <begin position="702"/>
        <end position="725"/>
    </location>
</feature>
<feature type="region of interest" description="Disordered" evidence="1">
    <location>
        <begin position="54"/>
        <end position="115"/>
    </location>
</feature>
<accession>W3WR27</accession>